<organism evidence="2 3">
    <name type="scientific">Elaeis guineensis var. tenera</name>
    <name type="common">Oil palm</name>
    <dbReference type="NCBI Taxonomy" id="51953"/>
    <lineage>
        <taxon>Eukaryota</taxon>
        <taxon>Viridiplantae</taxon>
        <taxon>Streptophyta</taxon>
        <taxon>Embryophyta</taxon>
        <taxon>Tracheophyta</taxon>
        <taxon>Spermatophyta</taxon>
        <taxon>Magnoliopsida</taxon>
        <taxon>Liliopsida</taxon>
        <taxon>Arecaceae</taxon>
        <taxon>Arecoideae</taxon>
        <taxon>Cocoseae</taxon>
        <taxon>Elaeidinae</taxon>
        <taxon>Elaeis</taxon>
    </lineage>
</organism>
<evidence type="ECO:0000259" key="1">
    <source>
        <dbReference type="Pfam" id="PF03732"/>
    </source>
</evidence>
<gene>
    <name evidence="3" type="primary">LOC105050926</name>
</gene>
<feature type="domain" description="Retrotransposon gag" evidence="1">
    <location>
        <begin position="38"/>
        <end position="128"/>
    </location>
</feature>
<protein>
    <submittedName>
        <fullName evidence="3">Uncharacterized protein LOC105050926</fullName>
    </submittedName>
</protein>
<dbReference type="OrthoDB" id="1434155at2759"/>
<keyword evidence="2" id="KW-1185">Reference proteome</keyword>
<dbReference type="Proteomes" id="UP000504607">
    <property type="component" value="Chromosome 8"/>
</dbReference>
<name>A0A6I9RMR8_ELAGV</name>
<sequence length="143" mass="16428">MPHVEFCDNSIEPVDHLESYKALMTIQGAIDALLCIGFSVTLQKVARVWYSGLRSGSIHSFRQLEHFFIAHFSTNRMLLRISDCLFSIKQGEIEIFRDFVVQFNAAMLEVKDLNEDIAISVMKRGLRRSRFTYSLDKTSSDIC</sequence>
<dbReference type="Pfam" id="PF03732">
    <property type="entry name" value="Retrotrans_gag"/>
    <property type="match status" value="1"/>
</dbReference>
<dbReference type="PANTHER" id="PTHR33223">
    <property type="entry name" value="CCHC-TYPE DOMAIN-CONTAINING PROTEIN"/>
    <property type="match status" value="1"/>
</dbReference>
<dbReference type="InParanoid" id="A0A6I9RMR8"/>
<dbReference type="PANTHER" id="PTHR33223:SF10">
    <property type="entry name" value="AMINOTRANSFERASE-LIKE PLANT MOBILE DOMAIN-CONTAINING PROTEIN"/>
    <property type="match status" value="1"/>
</dbReference>
<reference evidence="3" key="1">
    <citation type="submission" date="2025-08" db="UniProtKB">
        <authorList>
            <consortium name="RefSeq"/>
        </authorList>
    </citation>
    <scope>IDENTIFICATION</scope>
</reference>
<evidence type="ECO:0000313" key="2">
    <source>
        <dbReference type="Proteomes" id="UP000504607"/>
    </source>
</evidence>
<dbReference type="InterPro" id="IPR005162">
    <property type="entry name" value="Retrotrans_gag_dom"/>
</dbReference>
<evidence type="ECO:0000313" key="3">
    <source>
        <dbReference type="RefSeq" id="XP_010929458.1"/>
    </source>
</evidence>
<dbReference type="AlphaFoldDB" id="A0A6I9RMR8"/>
<dbReference type="RefSeq" id="XP_010929458.1">
    <property type="nucleotide sequence ID" value="XM_010931156.1"/>
</dbReference>
<accession>A0A6I9RMR8</accession>
<proteinExistence type="predicted"/>